<dbReference type="SUPFAM" id="SSF52540">
    <property type="entry name" value="P-loop containing nucleoside triphosphate hydrolases"/>
    <property type="match status" value="1"/>
</dbReference>
<dbReference type="EMBL" id="KQ964256">
    <property type="protein sequence ID" value="KXJ89101.1"/>
    <property type="molecule type" value="Genomic_DNA"/>
</dbReference>
<dbReference type="InterPro" id="IPR027417">
    <property type="entry name" value="P-loop_NTPase"/>
</dbReference>
<dbReference type="AlphaFoldDB" id="A0A136IW23"/>
<name>A0A136IW23_9PEZI</name>
<keyword evidence="1" id="KW-0812">Transmembrane</keyword>
<dbReference type="OrthoDB" id="408152at2759"/>
<keyword evidence="3" id="KW-1185">Reference proteome</keyword>
<dbReference type="Proteomes" id="UP000070501">
    <property type="component" value="Unassembled WGS sequence"/>
</dbReference>
<dbReference type="PANTHER" id="PTHR36978:SF4">
    <property type="entry name" value="P-LOOP CONTAINING NUCLEOSIDE TRIPHOSPHATE HYDROLASE PROTEIN"/>
    <property type="match status" value="1"/>
</dbReference>
<protein>
    <recommendedName>
        <fullName evidence="4">P-loop containing nucleoside triphosphate hydrolase protein</fullName>
    </recommendedName>
</protein>
<accession>A0A136IW23</accession>
<keyword evidence="1" id="KW-1133">Transmembrane helix</keyword>
<dbReference type="Gene3D" id="3.40.50.300">
    <property type="entry name" value="P-loop containing nucleotide triphosphate hydrolases"/>
    <property type="match status" value="1"/>
</dbReference>
<feature type="transmembrane region" description="Helical" evidence="1">
    <location>
        <begin position="262"/>
        <end position="284"/>
    </location>
</feature>
<dbReference type="InterPro" id="IPR040632">
    <property type="entry name" value="Sulfotransfer_4"/>
</dbReference>
<keyword evidence="1" id="KW-0472">Membrane</keyword>
<reference evidence="3" key="1">
    <citation type="submission" date="2016-02" db="EMBL/GenBank/DDBJ databases">
        <title>Draft genome sequence of Microdochium bolleyi, a fungal endophyte of beachgrass.</title>
        <authorList>
            <consortium name="DOE Joint Genome Institute"/>
            <person name="David A.S."/>
            <person name="May G."/>
            <person name="Haridas S."/>
            <person name="Lim J."/>
            <person name="Wang M."/>
            <person name="Labutti K."/>
            <person name="Lipzen A."/>
            <person name="Barry K."/>
            <person name="Grigoriev I.V."/>
        </authorList>
    </citation>
    <scope>NUCLEOTIDE SEQUENCE [LARGE SCALE GENOMIC DNA]</scope>
    <source>
        <strain evidence="3">J235TASD1</strain>
    </source>
</reference>
<evidence type="ECO:0000256" key="1">
    <source>
        <dbReference type="SAM" id="Phobius"/>
    </source>
</evidence>
<sequence length="287" mass="31928">MSKDQPKKGGPGLQIIHASLFRMGTKSMATAFQMLGYRVHHGLIDKMLDSPWTLLERAAEATYPSLHISSTLSPSPPPKHTRADWDALWGNTYDVATDLACPFTHELVAAYPSAKVVIVQRPFDAWWPSFASQMRDTALPHPQATAASYVLWYLMRCRAGFAVRKMLGGMFDVPVGKGGAEALDEECARRVYDEFFARVRREVPAERRLEFDPATDGWEPLCEFLGVPVPRGQDGEGEVVPFPYVNTRKSHQEETARRRRMILMPVLQGGLAVAVVVGGVAAAWSMR</sequence>
<evidence type="ECO:0000313" key="2">
    <source>
        <dbReference type="EMBL" id="KXJ89101.1"/>
    </source>
</evidence>
<dbReference type="STRING" id="196109.A0A136IW23"/>
<evidence type="ECO:0000313" key="3">
    <source>
        <dbReference type="Proteomes" id="UP000070501"/>
    </source>
</evidence>
<dbReference type="PANTHER" id="PTHR36978">
    <property type="entry name" value="P-LOOP CONTAINING NUCLEOTIDE TRIPHOSPHATE HYDROLASE"/>
    <property type="match status" value="1"/>
</dbReference>
<dbReference type="Pfam" id="PF17784">
    <property type="entry name" value="Sulfotransfer_4"/>
    <property type="match status" value="1"/>
</dbReference>
<evidence type="ECO:0008006" key="4">
    <source>
        <dbReference type="Google" id="ProtNLM"/>
    </source>
</evidence>
<dbReference type="InParanoid" id="A0A136IW23"/>
<organism evidence="2 3">
    <name type="scientific">Microdochium bolleyi</name>
    <dbReference type="NCBI Taxonomy" id="196109"/>
    <lineage>
        <taxon>Eukaryota</taxon>
        <taxon>Fungi</taxon>
        <taxon>Dikarya</taxon>
        <taxon>Ascomycota</taxon>
        <taxon>Pezizomycotina</taxon>
        <taxon>Sordariomycetes</taxon>
        <taxon>Xylariomycetidae</taxon>
        <taxon>Xylariales</taxon>
        <taxon>Microdochiaceae</taxon>
        <taxon>Microdochium</taxon>
    </lineage>
</organism>
<proteinExistence type="predicted"/>
<gene>
    <name evidence="2" type="ORF">Micbo1qcDRAFT_165872</name>
</gene>